<sequence>MHILLVSLVVLFFSQESVKGLKMASFNIQNFGVKKTRNPELMAVLGKIIRRYDAVFIHEIRDKSQSAFQALLNAVNGNERTWSNAPTGPRGRFCGRKITRRYVGHVGPRYGRTASKEQVGLIYRPDKIELAGNYTMNGLDKAFERPPYCYLLSAKKDGFKFASLAVHIDPDVVFAEMETLYKVAPKCVAMAHTENLIILGDMNAGCGYLSNRKRELLSLRRDTTYKWLIGDDVDTTVAKSKCAYDRFICKGAEIIGRVSSAGVFNFLLAYNFTVEKAKTISDHFPIELDIS</sequence>
<feature type="signal peptide" evidence="7">
    <location>
        <begin position="1"/>
        <end position="20"/>
    </location>
</feature>
<dbReference type="Pfam" id="PF03372">
    <property type="entry name" value="Exo_endo_phos"/>
    <property type="match status" value="1"/>
</dbReference>
<dbReference type="GO" id="GO:0003677">
    <property type="term" value="F:DNA binding"/>
    <property type="evidence" value="ECO:0007669"/>
    <property type="project" value="TreeGrafter"/>
</dbReference>
<evidence type="ECO:0000256" key="6">
    <source>
        <dbReference type="PIRSR" id="PIRSR000988-2"/>
    </source>
</evidence>
<dbReference type="WBParaSite" id="MCU_005343-RA">
    <property type="protein sequence ID" value="MCU_005343-RA"/>
    <property type="gene ID" value="MCU_005343"/>
</dbReference>
<keyword evidence="6" id="KW-1015">Disulfide bond</keyword>
<dbReference type="SUPFAM" id="SSF56219">
    <property type="entry name" value="DNase I-like"/>
    <property type="match status" value="1"/>
</dbReference>
<dbReference type="PANTHER" id="PTHR11371:SF31">
    <property type="entry name" value="EXTRACELLULAR NUCLEASE"/>
    <property type="match status" value="1"/>
</dbReference>
<evidence type="ECO:0000256" key="7">
    <source>
        <dbReference type="SAM" id="SignalP"/>
    </source>
</evidence>
<accession>A0A5K3F7E4</accession>
<feature type="active site" evidence="5">
    <location>
        <position position="167"/>
    </location>
</feature>
<reference evidence="9" key="1">
    <citation type="submission" date="2019-11" db="UniProtKB">
        <authorList>
            <consortium name="WormBaseParasite"/>
        </authorList>
    </citation>
    <scope>IDENTIFICATION</scope>
</reference>
<comment type="similarity">
    <text evidence="1 4">Belongs to the DNase I family.</text>
</comment>
<dbReference type="Gene3D" id="3.60.10.10">
    <property type="entry name" value="Endonuclease/exonuclease/phosphatase"/>
    <property type="match status" value="1"/>
</dbReference>
<keyword evidence="7" id="KW-0732">Signal</keyword>
<dbReference type="PIRSF" id="PIRSF000988">
    <property type="entry name" value="DNase_I_euk"/>
    <property type="match status" value="1"/>
</dbReference>
<feature type="active site" evidence="5">
    <location>
        <position position="117"/>
    </location>
</feature>
<keyword evidence="4" id="KW-0255">Endonuclease</keyword>
<dbReference type="GO" id="GO:0005634">
    <property type="term" value="C:nucleus"/>
    <property type="evidence" value="ECO:0007669"/>
    <property type="project" value="TreeGrafter"/>
</dbReference>
<dbReference type="InterPro" id="IPR016202">
    <property type="entry name" value="DNase_I"/>
</dbReference>
<dbReference type="InterPro" id="IPR005135">
    <property type="entry name" value="Endo/exonuclease/phosphatase"/>
</dbReference>
<protein>
    <recommendedName>
        <fullName evidence="4">Deoxyribonuclease</fullName>
    </recommendedName>
</protein>
<feature type="disulfide bond" description="Essential for enzymatic activity" evidence="6">
    <location>
        <begin position="206"/>
        <end position="242"/>
    </location>
</feature>
<dbReference type="PANTHER" id="PTHR11371">
    <property type="entry name" value="DEOXYRIBONUCLEASE"/>
    <property type="match status" value="1"/>
</dbReference>
<dbReference type="PRINTS" id="PR00130">
    <property type="entry name" value="DNASEI"/>
</dbReference>
<name>A0A5K3F7E4_MESCO</name>
<dbReference type="GO" id="GO:0004530">
    <property type="term" value="F:deoxyribonuclease I activity"/>
    <property type="evidence" value="ECO:0007669"/>
    <property type="project" value="TreeGrafter"/>
</dbReference>
<keyword evidence="3 4" id="KW-0378">Hydrolase</keyword>
<evidence type="ECO:0000256" key="2">
    <source>
        <dbReference type="ARBA" id="ARBA00022722"/>
    </source>
</evidence>
<evidence type="ECO:0000313" key="9">
    <source>
        <dbReference type="WBParaSite" id="MCU_005343-RA"/>
    </source>
</evidence>
<feature type="chain" id="PRO_5024451381" description="Deoxyribonuclease" evidence="7">
    <location>
        <begin position="21"/>
        <end position="291"/>
    </location>
</feature>
<proteinExistence type="inferred from homology"/>
<evidence type="ECO:0000256" key="4">
    <source>
        <dbReference type="PIRNR" id="PIRNR000988"/>
    </source>
</evidence>
<organism evidence="9">
    <name type="scientific">Mesocestoides corti</name>
    <name type="common">Flatworm</name>
    <dbReference type="NCBI Taxonomy" id="53468"/>
    <lineage>
        <taxon>Eukaryota</taxon>
        <taxon>Metazoa</taxon>
        <taxon>Spiralia</taxon>
        <taxon>Lophotrochozoa</taxon>
        <taxon>Platyhelminthes</taxon>
        <taxon>Cestoda</taxon>
        <taxon>Eucestoda</taxon>
        <taxon>Cyclophyllidea</taxon>
        <taxon>Mesocestoididae</taxon>
        <taxon>Mesocestoides</taxon>
    </lineage>
</organism>
<dbReference type="SMART" id="SM00476">
    <property type="entry name" value="DNaseIc"/>
    <property type="match status" value="1"/>
</dbReference>
<feature type="domain" description="Endonuclease/exonuclease/phosphatase" evidence="8">
    <location>
        <begin position="24"/>
        <end position="283"/>
    </location>
</feature>
<evidence type="ECO:0000256" key="3">
    <source>
        <dbReference type="ARBA" id="ARBA00022801"/>
    </source>
</evidence>
<dbReference type="AlphaFoldDB" id="A0A5K3F7E4"/>
<evidence type="ECO:0000259" key="8">
    <source>
        <dbReference type="Pfam" id="PF03372"/>
    </source>
</evidence>
<dbReference type="InterPro" id="IPR036691">
    <property type="entry name" value="Endo/exonu/phosph_ase_sf"/>
</dbReference>
<evidence type="ECO:0000256" key="1">
    <source>
        <dbReference type="ARBA" id="ARBA00007359"/>
    </source>
</evidence>
<keyword evidence="2 4" id="KW-0540">Nuclease</keyword>
<evidence type="ECO:0000256" key="5">
    <source>
        <dbReference type="PIRSR" id="PIRSR000988-1"/>
    </source>
</evidence>
<dbReference type="GO" id="GO:0006308">
    <property type="term" value="P:DNA catabolic process"/>
    <property type="evidence" value="ECO:0007669"/>
    <property type="project" value="InterPro"/>
</dbReference>